<dbReference type="SUPFAM" id="SSF52172">
    <property type="entry name" value="CheY-like"/>
    <property type="match status" value="2"/>
</dbReference>
<keyword evidence="11" id="KW-1133">Transmembrane helix</keyword>
<dbReference type="GO" id="GO:0000155">
    <property type="term" value="F:phosphorelay sensor kinase activity"/>
    <property type="evidence" value="ECO:0007669"/>
    <property type="project" value="InterPro"/>
</dbReference>
<comment type="caution">
    <text evidence="14">Lacks conserved residue(s) required for the propagation of feature annotation.</text>
</comment>
<keyword evidence="10" id="KW-0067">ATP-binding</keyword>
<dbReference type="FunFam" id="3.30.565.10:FF:000010">
    <property type="entry name" value="Sensor histidine kinase RcsC"/>
    <property type="match status" value="1"/>
</dbReference>
<keyword evidence="6 18" id="KW-0808">Transferase</keyword>
<evidence type="ECO:0000256" key="4">
    <source>
        <dbReference type="ARBA" id="ARBA00022475"/>
    </source>
</evidence>
<name>A0A222E0X8_9RHOB</name>
<dbReference type="CDD" id="cd16922">
    <property type="entry name" value="HATPase_EvgS-ArcB-TorS-like"/>
    <property type="match status" value="1"/>
</dbReference>
<dbReference type="InterPro" id="IPR036890">
    <property type="entry name" value="HATPase_C_sf"/>
</dbReference>
<dbReference type="SUPFAM" id="SSF55785">
    <property type="entry name" value="PYP-like sensor domain (PAS domain)"/>
    <property type="match status" value="1"/>
</dbReference>
<dbReference type="CDD" id="cd00082">
    <property type="entry name" value="HisKA"/>
    <property type="match status" value="1"/>
</dbReference>
<sequence length="853" mass="96101">MDMADRLAQERRARLAAERLLDQKQAELFEANRQLGKHALQLRNEIQETRTEVKVVRDENQRVMHQLGEATQKIEVVTDQLWSAMETMRDGFAMYDKTMRLELANPAYLQVFEGVESIAPGTPYEHVLSVLVEEGIVDLQGERNADWVRRMRGRWDMDPIPNETLRLWNNRFVKLNDRRLPDGGVVSLGIDITGLMRMWSAVEEMPDGFVMYDAEDRLLMCNQQYKDLYAASAPAMQRGASLEDILRYGLARGQYSEAKGREEDWLEGRLSAQRVSETEHEQQLADGRWLRVYERQTRDGGRVGLRMDITQIKQDQERLKEAMTRAEAANRAKSAFLANMSHEIRTPMNGVVGMADLLMDTSLNEEQQLYADTIRSSGEALLVIINDILDYSKIEAEKLQLHPEPFDLERAIHEVVMLLQPTARDKDIVLLVDFDMFLPTRFIGDAGRIRQILTNLLGNAVKFTVQGHVLVRVVGVPDGDGDTALHITVEDTGIGIPPDKVDDVFGEFNQVEDERNRKFEGTGLGLAITRRLVELMGGEVWAESDLGKGSCFGLRILLPTEEPAVFETASLPEHLKRVLVVDDHNTNRAILSKQLEIIGLQTEFCKTGSEAIDRMAMRPDLLLIEQDLPDMSGQELAAQLCRGERRVPIILLANNPARIGNVDDTDVTAVLQKPVPRRMLFSTLEKIGPAEYPLLPAFPEPRLDEAPARPTPPEMPAAAPKHALPLDVIVAEDNKTNQLVFRKMAKNFNVTLRFANNGIEAVEAFRDRRPDMIFMDISMPQMDGKQATREIRTLEGDGQQVPIIAVTAHAMPGDRESILEAGLNDYLTKPLRKAALGEKIKLYSPRPADQSAD</sequence>
<feature type="domain" description="Response regulatory" evidence="17">
    <location>
        <begin position="577"/>
        <end position="688"/>
    </location>
</feature>
<dbReference type="InterPro" id="IPR003661">
    <property type="entry name" value="HisK_dim/P_dom"/>
</dbReference>
<dbReference type="PANTHER" id="PTHR45339">
    <property type="entry name" value="HYBRID SIGNAL TRANSDUCTION HISTIDINE KINASE J"/>
    <property type="match status" value="1"/>
</dbReference>
<comment type="catalytic activity">
    <reaction evidence="1">
        <text>ATP + protein L-histidine = ADP + protein N-phospho-L-histidine.</text>
        <dbReference type="EC" id="2.7.13.3"/>
    </reaction>
</comment>
<dbReference type="Pfam" id="PF00072">
    <property type="entry name" value="Response_reg"/>
    <property type="match status" value="2"/>
</dbReference>
<reference evidence="18 19" key="1">
    <citation type="submission" date="2017-07" db="EMBL/GenBank/DDBJ databases">
        <title>Genome Sequence of Antarctobacter heliothermus Strain SMS3 Isolated from a culture of the Diatom Skeletonema marinoi.</title>
        <authorList>
            <person name="Topel M."/>
            <person name="Pinder M.I.M."/>
            <person name="Johansson O.N."/>
            <person name="Kourtchenko O."/>
            <person name="Godhe A."/>
            <person name="Clarke A.K."/>
        </authorList>
    </citation>
    <scope>NUCLEOTIDE SEQUENCE [LARGE SCALE GENOMIC DNA]</scope>
    <source>
        <strain evidence="18 19">SMS3</strain>
    </source>
</reference>
<evidence type="ECO:0000256" key="11">
    <source>
        <dbReference type="ARBA" id="ARBA00022989"/>
    </source>
</evidence>
<dbReference type="PRINTS" id="PR00344">
    <property type="entry name" value="BCTRLSENSOR"/>
</dbReference>
<feature type="modified residue" description="4-aspartylphosphate" evidence="14">
    <location>
        <position position="776"/>
    </location>
</feature>
<evidence type="ECO:0000256" key="14">
    <source>
        <dbReference type="PROSITE-ProRule" id="PRU00169"/>
    </source>
</evidence>
<organism evidence="18 19">
    <name type="scientific">Antarctobacter heliothermus</name>
    <dbReference type="NCBI Taxonomy" id="74033"/>
    <lineage>
        <taxon>Bacteria</taxon>
        <taxon>Pseudomonadati</taxon>
        <taxon>Pseudomonadota</taxon>
        <taxon>Alphaproteobacteria</taxon>
        <taxon>Rhodobacterales</taxon>
        <taxon>Roseobacteraceae</taxon>
        <taxon>Antarctobacter</taxon>
    </lineage>
</organism>
<evidence type="ECO:0000256" key="1">
    <source>
        <dbReference type="ARBA" id="ARBA00000085"/>
    </source>
</evidence>
<feature type="coiled-coil region" evidence="15">
    <location>
        <begin position="7"/>
        <end position="59"/>
    </location>
</feature>
<feature type="domain" description="Response regulatory" evidence="17">
    <location>
        <begin position="727"/>
        <end position="844"/>
    </location>
</feature>
<dbReference type="KEGG" id="aht:ANTHELSMS3_01162"/>
<dbReference type="SUPFAM" id="SSF55874">
    <property type="entry name" value="ATPase domain of HSP90 chaperone/DNA topoisomerase II/histidine kinase"/>
    <property type="match status" value="1"/>
</dbReference>
<keyword evidence="9 18" id="KW-0418">Kinase</keyword>
<keyword evidence="15" id="KW-0175">Coiled coil</keyword>
<dbReference type="SMART" id="SM00388">
    <property type="entry name" value="HisKA"/>
    <property type="match status" value="1"/>
</dbReference>
<evidence type="ECO:0000256" key="15">
    <source>
        <dbReference type="SAM" id="Coils"/>
    </source>
</evidence>
<evidence type="ECO:0000259" key="16">
    <source>
        <dbReference type="PROSITE" id="PS50109"/>
    </source>
</evidence>
<evidence type="ECO:0000256" key="7">
    <source>
        <dbReference type="ARBA" id="ARBA00022692"/>
    </source>
</evidence>
<protein>
    <recommendedName>
        <fullName evidence="3">histidine kinase</fullName>
        <ecNumber evidence="3">2.7.13.3</ecNumber>
    </recommendedName>
</protein>
<dbReference type="InterPro" id="IPR036097">
    <property type="entry name" value="HisK_dim/P_sf"/>
</dbReference>
<dbReference type="PROSITE" id="PS50110">
    <property type="entry name" value="RESPONSE_REGULATORY"/>
    <property type="match status" value="2"/>
</dbReference>
<dbReference type="Pfam" id="PF12860">
    <property type="entry name" value="PAS_7"/>
    <property type="match status" value="2"/>
</dbReference>
<evidence type="ECO:0000256" key="13">
    <source>
        <dbReference type="ARBA" id="ARBA00023136"/>
    </source>
</evidence>
<dbReference type="InterPro" id="IPR001789">
    <property type="entry name" value="Sig_transdc_resp-reg_receiver"/>
</dbReference>
<keyword evidence="13" id="KW-0472">Membrane</keyword>
<accession>A0A222E0X8</accession>
<evidence type="ECO:0000256" key="12">
    <source>
        <dbReference type="ARBA" id="ARBA00023012"/>
    </source>
</evidence>
<proteinExistence type="predicted"/>
<dbReference type="SMART" id="SM00448">
    <property type="entry name" value="REC"/>
    <property type="match status" value="2"/>
</dbReference>
<dbReference type="SMART" id="SM00387">
    <property type="entry name" value="HATPase_c"/>
    <property type="match status" value="1"/>
</dbReference>
<dbReference type="EMBL" id="CP022540">
    <property type="protein sequence ID" value="ASP19877.1"/>
    <property type="molecule type" value="Genomic_DNA"/>
</dbReference>
<dbReference type="InterPro" id="IPR003594">
    <property type="entry name" value="HATPase_dom"/>
</dbReference>
<dbReference type="SUPFAM" id="SSF47384">
    <property type="entry name" value="Homodimeric domain of signal transducing histidine kinase"/>
    <property type="match status" value="1"/>
</dbReference>
<dbReference type="InterPro" id="IPR011006">
    <property type="entry name" value="CheY-like_superfamily"/>
</dbReference>
<dbReference type="CDD" id="cd17546">
    <property type="entry name" value="REC_hyHK_CKI1_RcsC-like"/>
    <property type="match status" value="1"/>
</dbReference>
<dbReference type="PROSITE" id="PS50109">
    <property type="entry name" value="HIS_KIN"/>
    <property type="match status" value="1"/>
</dbReference>
<dbReference type="Gene3D" id="3.30.565.10">
    <property type="entry name" value="Histidine kinase-like ATPase, C-terminal domain"/>
    <property type="match status" value="1"/>
</dbReference>
<dbReference type="Pfam" id="PF02518">
    <property type="entry name" value="HATPase_c"/>
    <property type="match status" value="1"/>
</dbReference>
<dbReference type="GO" id="GO:0005886">
    <property type="term" value="C:plasma membrane"/>
    <property type="evidence" value="ECO:0007669"/>
    <property type="project" value="UniProtKB-SubCell"/>
</dbReference>
<feature type="domain" description="Histidine kinase" evidence="16">
    <location>
        <begin position="339"/>
        <end position="560"/>
    </location>
</feature>
<dbReference type="GO" id="GO:0005524">
    <property type="term" value="F:ATP binding"/>
    <property type="evidence" value="ECO:0007669"/>
    <property type="project" value="UniProtKB-KW"/>
</dbReference>
<dbReference type="EC" id="2.7.13.3" evidence="3"/>
<evidence type="ECO:0000256" key="3">
    <source>
        <dbReference type="ARBA" id="ARBA00012438"/>
    </source>
</evidence>
<evidence type="ECO:0000313" key="18">
    <source>
        <dbReference type="EMBL" id="ASP19877.1"/>
    </source>
</evidence>
<dbReference type="AlphaFoldDB" id="A0A222E0X8"/>
<evidence type="ECO:0000256" key="10">
    <source>
        <dbReference type="ARBA" id="ARBA00022840"/>
    </source>
</evidence>
<keyword evidence="4" id="KW-1003">Cell membrane</keyword>
<dbReference type="Proteomes" id="UP000203589">
    <property type="component" value="Chromosome"/>
</dbReference>
<evidence type="ECO:0000256" key="9">
    <source>
        <dbReference type="ARBA" id="ARBA00022777"/>
    </source>
</evidence>
<dbReference type="Gene3D" id="3.30.450.20">
    <property type="entry name" value="PAS domain"/>
    <property type="match status" value="1"/>
</dbReference>
<dbReference type="OrthoDB" id="9801651at2"/>
<dbReference type="CDD" id="cd00156">
    <property type="entry name" value="REC"/>
    <property type="match status" value="1"/>
</dbReference>
<dbReference type="PANTHER" id="PTHR45339:SF5">
    <property type="entry name" value="HISTIDINE KINASE"/>
    <property type="match status" value="1"/>
</dbReference>
<dbReference type="Gene3D" id="3.40.50.2300">
    <property type="match status" value="2"/>
</dbReference>
<keyword evidence="12" id="KW-0902">Two-component regulatory system</keyword>
<evidence type="ECO:0000256" key="5">
    <source>
        <dbReference type="ARBA" id="ARBA00022553"/>
    </source>
</evidence>
<dbReference type="InterPro" id="IPR004358">
    <property type="entry name" value="Sig_transdc_His_kin-like_C"/>
</dbReference>
<evidence type="ECO:0000313" key="19">
    <source>
        <dbReference type="Proteomes" id="UP000203589"/>
    </source>
</evidence>
<keyword evidence="5 14" id="KW-0597">Phosphoprotein</keyword>
<comment type="subcellular location">
    <subcellularLocation>
        <location evidence="2">Cell membrane</location>
        <topology evidence="2">Multi-pass membrane protein</topology>
    </subcellularLocation>
</comment>
<dbReference type="Gene3D" id="1.10.287.130">
    <property type="match status" value="1"/>
</dbReference>
<dbReference type="Pfam" id="PF00512">
    <property type="entry name" value="HisKA"/>
    <property type="match status" value="1"/>
</dbReference>
<keyword evidence="19" id="KW-1185">Reference proteome</keyword>
<dbReference type="InterPro" id="IPR005467">
    <property type="entry name" value="His_kinase_dom"/>
</dbReference>
<evidence type="ECO:0000256" key="8">
    <source>
        <dbReference type="ARBA" id="ARBA00022741"/>
    </source>
</evidence>
<evidence type="ECO:0000259" key="17">
    <source>
        <dbReference type="PROSITE" id="PS50110"/>
    </source>
</evidence>
<evidence type="ECO:0000256" key="6">
    <source>
        <dbReference type="ARBA" id="ARBA00022679"/>
    </source>
</evidence>
<evidence type="ECO:0000256" key="2">
    <source>
        <dbReference type="ARBA" id="ARBA00004651"/>
    </source>
</evidence>
<gene>
    <name evidence="18" type="primary">barA</name>
    <name evidence="18" type="ORF">ANTHELSMS3_01162</name>
</gene>
<dbReference type="FunFam" id="1.10.287.130:FF:000003">
    <property type="entry name" value="Histidine kinase"/>
    <property type="match status" value="1"/>
</dbReference>
<keyword evidence="8" id="KW-0547">Nucleotide-binding</keyword>
<keyword evidence="7" id="KW-0812">Transmembrane</keyword>
<dbReference type="InterPro" id="IPR035965">
    <property type="entry name" value="PAS-like_dom_sf"/>
</dbReference>